<evidence type="ECO:0000313" key="1">
    <source>
        <dbReference type="EMBL" id="MBO3738845.1"/>
    </source>
</evidence>
<keyword evidence="2" id="KW-1185">Reference proteome</keyword>
<comment type="caution">
    <text evidence="1">The sequence shown here is derived from an EMBL/GenBank/DDBJ whole genome shotgun (WGS) entry which is preliminary data.</text>
</comment>
<name>A0ABS3UJB3_9ACTN</name>
<evidence type="ECO:0000313" key="2">
    <source>
        <dbReference type="Proteomes" id="UP000679690"/>
    </source>
</evidence>
<dbReference type="Proteomes" id="UP000679690">
    <property type="component" value="Unassembled WGS sequence"/>
</dbReference>
<organism evidence="1 2">
    <name type="scientific">Actinoplanes flavus</name>
    <dbReference type="NCBI Taxonomy" id="2820290"/>
    <lineage>
        <taxon>Bacteria</taxon>
        <taxon>Bacillati</taxon>
        <taxon>Actinomycetota</taxon>
        <taxon>Actinomycetes</taxon>
        <taxon>Micromonosporales</taxon>
        <taxon>Micromonosporaceae</taxon>
        <taxon>Actinoplanes</taxon>
    </lineage>
</organism>
<reference evidence="1 2" key="1">
    <citation type="submission" date="2021-03" db="EMBL/GenBank/DDBJ databases">
        <title>Actinoplanes flavus sp. nov., a novel actinomycete isolated from Coconut Palm rhizosphere soil.</title>
        <authorList>
            <person name="Luo X."/>
        </authorList>
    </citation>
    <scope>NUCLEOTIDE SEQUENCE [LARGE SCALE GENOMIC DNA]</scope>
    <source>
        <strain evidence="1 2">NEAU-H7</strain>
    </source>
</reference>
<dbReference type="RefSeq" id="WP_208467983.1">
    <property type="nucleotide sequence ID" value="NZ_JAGFNS010000008.1"/>
</dbReference>
<gene>
    <name evidence="1" type="ORF">J5X75_15060</name>
</gene>
<protein>
    <submittedName>
        <fullName evidence="1">Uncharacterized protein</fullName>
    </submittedName>
</protein>
<accession>A0ABS3UJB3</accession>
<sequence>MFRLERGATGFRYGKEPELPEIPLRRFRGCCHEAARRAGGTVDQVHERAYPRDYHRAVIVTPDGRFVVLCHAVHPWIAFVEEDTGDLDGPGNFLDPPVWATAYTDTGFVVMSRELLDSPLSDVDTTALGKGEWMQIRSWRPASTGRAVFNAWD</sequence>
<proteinExistence type="predicted"/>
<dbReference type="EMBL" id="JAGFNS010000008">
    <property type="protein sequence ID" value="MBO3738845.1"/>
    <property type="molecule type" value="Genomic_DNA"/>
</dbReference>